<keyword evidence="2" id="KW-1003">Cell membrane</keyword>
<reference evidence="9 12" key="3">
    <citation type="submission" date="2019-08" db="EMBL/GenBank/DDBJ databases">
        <title>Complete genome sequence of Rhodanobacter glycinis strain T01E-68 isolated from tomato root.</title>
        <authorList>
            <person name="Weon H.-Y."/>
            <person name="Lee S.A."/>
        </authorList>
    </citation>
    <scope>NUCLEOTIDE SEQUENCE [LARGE SCALE GENOMIC DNA]</scope>
    <source>
        <strain evidence="9 12">T01E-68</strain>
    </source>
</reference>
<keyword evidence="3 7" id="KW-0812">Transmembrane</keyword>
<keyword evidence="4 7" id="KW-1133">Transmembrane helix</keyword>
<dbReference type="RefSeq" id="WP_092704191.1">
    <property type="nucleotide sequence ID" value="NZ_CP042807.1"/>
</dbReference>
<evidence type="ECO:0000256" key="1">
    <source>
        <dbReference type="ARBA" id="ARBA00004651"/>
    </source>
</evidence>
<dbReference type="PANTHER" id="PTHR35007:SF1">
    <property type="entry name" value="PILUS ASSEMBLY PROTEIN"/>
    <property type="match status" value="1"/>
</dbReference>
<dbReference type="GO" id="GO:0005886">
    <property type="term" value="C:plasma membrane"/>
    <property type="evidence" value="ECO:0007669"/>
    <property type="project" value="UniProtKB-SubCell"/>
</dbReference>
<feature type="transmembrane region" description="Helical" evidence="7">
    <location>
        <begin position="6"/>
        <end position="23"/>
    </location>
</feature>
<evidence type="ECO:0000313" key="12">
    <source>
        <dbReference type="Proteomes" id="UP000321807"/>
    </source>
</evidence>
<feature type="coiled-coil region" evidence="6">
    <location>
        <begin position="218"/>
        <end position="245"/>
    </location>
</feature>
<comment type="subcellular location">
    <subcellularLocation>
        <location evidence="1">Cell membrane</location>
        <topology evidence="1">Multi-pass membrane protein</topology>
    </subcellularLocation>
</comment>
<sequence length="306" mass="33708">MIQALALLSLVLLALAAAIELWWGSAAREQQRKSLAHVEQSLVGMPQAASPMPAAGPARVHDMLPTDGVCLRAGLPAGVRVPLLVVVTGVVLSLLGWWRIGSAWALPLLLGLYAAIVWLWLRARIEKQQKQILRQLPDFLDGMVRLSSIGNSLPMAFQVTAATVQMPLRAILDRTMQLVRTGNDLDRALQIASRPYRLQSLELLHVVLGTGMRMGGRADQILQRMSDFMRDLDHAQQELRAITSEIRMSAWVLGLLPVIVATFMTLVNPAFFTPMFHQALGHKILLIALALELLGGFLLYRLAKSL</sequence>
<dbReference type="Proteomes" id="UP000321807">
    <property type="component" value="Chromosome"/>
</dbReference>
<keyword evidence="5 7" id="KW-0472">Membrane</keyword>
<evidence type="ECO:0000256" key="5">
    <source>
        <dbReference type="ARBA" id="ARBA00023136"/>
    </source>
</evidence>
<evidence type="ECO:0000256" key="7">
    <source>
        <dbReference type="SAM" id="Phobius"/>
    </source>
</evidence>
<evidence type="ECO:0000313" key="10">
    <source>
        <dbReference type="EMBL" id="SFK98078.1"/>
    </source>
</evidence>
<dbReference type="KEGG" id="rgl:CS053_16145"/>
<dbReference type="AlphaFoldDB" id="A0A1I4DWQ1"/>
<protein>
    <submittedName>
        <fullName evidence="9">Pilus assembly protein</fullName>
    </submittedName>
    <submittedName>
        <fullName evidence="10">Tight adherence protein B</fullName>
    </submittedName>
</protein>
<dbReference type="EMBL" id="FOSR01000010">
    <property type="protein sequence ID" value="SFK98078.1"/>
    <property type="molecule type" value="Genomic_DNA"/>
</dbReference>
<gene>
    <name evidence="9" type="ORF">CS053_16145</name>
    <name evidence="10" type="ORF">SAMN05192579_11084</name>
</gene>
<evidence type="ECO:0000256" key="4">
    <source>
        <dbReference type="ARBA" id="ARBA00022989"/>
    </source>
</evidence>
<evidence type="ECO:0000256" key="6">
    <source>
        <dbReference type="SAM" id="Coils"/>
    </source>
</evidence>
<reference evidence="11" key="2">
    <citation type="submission" date="2016-10" db="EMBL/GenBank/DDBJ databases">
        <authorList>
            <person name="Varghese N."/>
            <person name="Submissions S."/>
        </authorList>
    </citation>
    <scope>NUCLEOTIDE SEQUENCE [LARGE SCALE GENOMIC DNA]</scope>
    <source>
        <strain evidence="11">MO64</strain>
    </source>
</reference>
<feature type="transmembrane region" description="Helical" evidence="7">
    <location>
        <begin position="81"/>
        <end position="98"/>
    </location>
</feature>
<dbReference type="PANTHER" id="PTHR35007">
    <property type="entry name" value="INTEGRAL MEMBRANE PROTEIN-RELATED"/>
    <property type="match status" value="1"/>
</dbReference>
<evidence type="ECO:0000313" key="11">
    <source>
        <dbReference type="Proteomes" id="UP000198725"/>
    </source>
</evidence>
<keyword evidence="6" id="KW-0175">Coiled coil</keyword>
<feature type="transmembrane region" description="Helical" evidence="7">
    <location>
        <begin position="284"/>
        <end position="303"/>
    </location>
</feature>
<evidence type="ECO:0000256" key="3">
    <source>
        <dbReference type="ARBA" id="ARBA00022692"/>
    </source>
</evidence>
<evidence type="ECO:0000313" key="9">
    <source>
        <dbReference type="EMBL" id="QEE25866.1"/>
    </source>
</evidence>
<dbReference type="EMBL" id="CP042807">
    <property type="protein sequence ID" value="QEE25866.1"/>
    <property type="molecule type" value="Genomic_DNA"/>
</dbReference>
<feature type="transmembrane region" description="Helical" evidence="7">
    <location>
        <begin position="250"/>
        <end position="272"/>
    </location>
</feature>
<feature type="domain" description="Type II secretion system protein GspF" evidence="8">
    <location>
        <begin position="139"/>
        <end position="265"/>
    </location>
</feature>
<reference evidence="10" key="1">
    <citation type="submission" date="2016-10" db="EMBL/GenBank/DDBJ databases">
        <authorList>
            <person name="de Groot N.N."/>
        </authorList>
    </citation>
    <scope>NUCLEOTIDE SEQUENCE [LARGE SCALE GENOMIC DNA]</scope>
    <source>
        <strain evidence="10">MO64</strain>
    </source>
</reference>
<evidence type="ECO:0000259" key="8">
    <source>
        <dbReference type="Pfam" id="PF00482"/>
    </source>
</evidence>
<proteinExistence type="predicted"/>
<dbReference type="Proteomes" id="UP000198725">
    <property type="component" value="Unassembled WGS sequence"/>
</dbReference>
<dbReference type="InterPro" id="IPR018076">
    <property type="entry name" value="T2SS_GspF_dom"/>
</dbReference>
<organism evidence="10 11">
    <name type="scientific">Rhodanobacter glycinis</name>
    <dbReference type="NCBI Taxonomy" id="582702"/>
    <lineage>
        <taxon>Bacteria</taxon>
        <taxon>Pseudomonadati</taxon>
        <taxon>Pseudomonadota</taxon>
        <taxon>Gammaproteobacteria</taxon>
        <taxon>Lysobacterales</taxon>
        <taxon>Rhodanobacteraceae</taxon>
        <taxon>Rhodanobacter</taxon>
    </lineage>
</organism>
<dbReference type="Pfam" id="PF00482">
    <property type="entry name" value="T2SSF"/>
    <property type="match status" value="1"/>
</dbReference>
<keyword evidence="11" id="KW-1185">Reference proteome</keyword>
<name>A0A1I4DWQ1_9GAMM</name>
<evidence type="ECO:0000256" key="2">
    <source>
        <dbReference type="ARBA" id="ARBA00022475"/>
    </source>
</evidence>
<feature type="transmembrane region" description="Helical" evidence="7">
    <location>
        <begin position="104"/>
        <end position="121"/>
    </location>
</feature>
<accession>A0A1I4DWQ1</accession>